<proteinExistence type="predicted"/>
<protein>
    <submittedName>
        <fullName evidence="1">Uncharacterized protein</fullName>
    </submittedName>
</protein>
<accession>A0ABV4NPS6</accession>
<reference evidence="1 2" key="1">
    <citation type="submission" date="2024-08" db="EMBL/GenBank/DDBJ databases">
        <authorList>
            <person name="Ishaq N."/>
        </authorList>
    </citation>
    <scope>NUCLEOTIDE SEQUENCE [LARGE SCALE GENOMIC DNA]</scope>
    <source>
        <strain evidence="1 2">JCM 30400</strain>
    </source>
</reference>
<dbReference type="RefSeq" id="WP_371844005.1">
    <property type="nucleotide sequence ID" value="NZ_JBGMEL010000012.1"/>
</dbReference>
<evidence type="ECO:0000313" key="1">
    <source>
        <dbReference type="EMBL" id="MFA0791544.1"/>
    </source>
</evidence>
<sequence>MQDIESRLLSIKQQLKQLRRLDKDYSLFGAERWKYNFRRFSEQEVNGIEK</sequence>
<gene>
    <name evidence="1" type="ORF">ACCI51_13380</name>
</gene>
<organism evidence="1 2">
    <name type="scientific">Microbulbifer echini</name>
    <dbReference type="NCBI Taxonomy" id="1529067"/>
    <lineage>
        <taxon>Bacteria</taxon>
        <taxon>Pseudomonadati</taxon>
        <taxon>Pseudomonadota</taxon>
        <taxon>Gammaproteobacteria</taxon>
        <taxon>Cellvibrionales</taxon>
        <taxon>Microbulbiferaceae</taxon>
        <taxon>Microbulbifer</taxon>
    </lineage>
</organism>
<name>A0ABV4NPS6_9GAMM</name>
<dbReference type="Proteomes" id="UP001569414">
    <property type="component" value="Unassembled WGS sequence"/>
</dbReference>
<comment type="caution">
    <text evidence="1">The sequence shown here is derived from an EMBL/GenBank/DDBJ whole genome shotgun (WGS) entry which is preliminary data.</text>
</comment>
<evidence type="ECO:0000313" key="2">
    <source>
        <dbReference type="Proteomes" id="UP001569414"/>
    </source>
</evidence>
<keyword evidence="2" id="KW-1185">Reference proteome</keyword>
<dbReference type="EMBL" id="JBGMEL010000012">
    <property type="protein sequence ID" value="MFA0791544.1"/>
    <property type="molecule type" value="Genomic_DNA"/>
</dbReference>